<dbReference type="GO" id="GO:0005737">
    <property type="term" value="C:cytoplasm"/>
    <property type="evidence" value="ECO:0007669"/>
    <property type="project" value="UniProtKB-SubCell"/>
</dbReference>
<name>A0A5C1YLI5_9MICO</name>
<dbReference type="Pfam" id="PF03932">
    <property type="entry name" value="CutC"/>
    <property type="match status" value="1"/>
</dbReference>
<dbReference type="InterPro" id="IPR005627">
    <property type="entry name" value="CutC-like"/>
</dbReference>
<evidence type="ECO:0000256" key="2">
    <source>
        <dbReference type="HAMAP-Rule" id="MF_00795"/>
    </source>
</evidence>
<dbReference type="PANTHER" id="PTHR12598:SF0">
    <property type="entry name" value="COPPER HOMEOSTASIS PROTEIN CUTC HOMOLOG"/>
    <property type="match status" value="1"/>
</dbReference>
<dbReference type="Gene3D" id="3.20.20.380">
    <property type="entry name" value="Copper homeostasis (CutC) domain"/>
    <property type="match status" value="1"/>
</dbReference>
<dbReference type="RefSeq" id="WP_149161685.1">
    <property type="nucleotide sequence ID" value="NZ_CP043505.1"/>
</dbReference>
<dbReference type="SUPFAM" id="SSF110395">
    <property type="entry name" value="CutC-like"/>
    <property type="match status" value="1"/>
</dbReference>
<comment type="subcellular location">
    <subcellularLocation>
        <location evidence="2">Cytoplasm</location>
    </subcellularLocation>
</comment>
<accession>A0A5C1YLI5</accession>
<dbReference type="PANTHER" id="PTHR12598">
    <property type="entry name" value="COPPER HOMEOSTASIS PROTEIN CUTC"/>
    <property type="match status" value="1"/>
</dbReference>
<evidence type="ECO:0000313" key="4">
    <source>
        <dbReference type="Proteomes" id="UP000324678"/>
    </source>
</evidence>
<dbReference type="EMBL" id="CP043505">
    <property type="protein sequence ID" value="QEO15672.1"/>
    <property type="molecule type" value="Genomic_DNA"/>
</dbReference>
<evidence type="ECO:0000313" key="3">
    <source>
        <dbReference type="EMBL" id="QEO15672.1"/>
    </source>
</evidence>
<comment type="similarity">
    <text evidence="1 2">Belongs to the CutC family.</text>
</comment>
<dbReference type="KEGG" id="ail:FLP10_15485"/>
<sequence length="266" mass="25934">MPTPLQVEIAVQDAAGARIALAAGAARVELCQALGLGGLTPSAGLVAAAVEAAAAVRVAGFVHVLVRPRGGGFVYDADEADLIERDIRECVRLGADGVVIGALEASGGVDLDLIARFVDAAGDLEVTVHRAVDAATDPVAAVASLAGTGVRRVLTSGGAADCRSGLDGLAAMRAAVGDGLEVMAGGGLRIDDVAVLARLGLDAVHLSARRQVVAGASGPGGGVDGYDATDAGLVAAAVAAARAARASSAAVVAIGEEHATPASTAR</sequence>
<dbReference type="Proteomes" id="UP000324678">
    <property type="component" value="Chromosome"/>
</dbReference>
<dbReference type="HAMAP" id="MF_00795">
    <property type="entry name" value="CutC"/>
    <property type="match status" value="1"/>
</dbReference>
<dbReference type="InterPro" id="IPR036822">
    <property type="entry name" value="CutC-like_dom_sf"/>
</dbReference>
<dbReference type="OrthoDB" id="9815677at2"/>
<keyword evidence="2" id="KW-0963">Cytoplasm</keyword>
<reference evidence="3 4" key="1">
    <citation type="submission" date="2019-09" db="EMBL/GenBank/DDBJ databases">
        <title>Genome sequencing of strain KACC 19306.</title>
        <authorList>
            <person name="Heo J."/>
            <person name="Kim S.-J."/>
            <person name="Kim J.-S."/>
            <person name="Hong S.-B."/>
            <person name="Kwon S.-W."/>
        </authorList>
    </citation>
    <scope>NUCLEOTIDE SEQUENCE [LARGE SCALE GENOMIC DNA]</scope>
    <source>
        <strain evidence="3 4">KACC 19306</strain>
    </source>
</reference>
<gene>
    <name evidence="2" type="primary">cutC</name>
    <name evidence="3" type="ORF">FLP10_15485</name>
</gene>
<evidence type="ECO:0000256" key="1">
    <source>
        <dbReference type="ARBA" id="ARBA00007768"/>
    </source>
</evidence>
<proteinExistence type="inferred from homology"/>
<organism evidence="3 4">
    <name type="scientific">Agromyces intestinalis</name>
    <dbReference type="NCBI Taxonomy" id="2592652"/>
    <lineage>
        <taxon>Bacteria</taxon>
        <taxon>Bacillati</taxon>
        <taxon>Actinomycetota</taxon>
        <taxon>Actinomycetes</taxon>
        <taxon>Micrococcales</taxon>
        <taxon>Microbacteriaceae</taxon>
        <taxon>Agromyces</taxon>
    </lineage>
</organism>
<dbReference type="GO" id="GO:0005507">
    <property type="term" value="F:copper ion binding"/>
    <property type="evidence" value="ECO:0007669"/>
    <property type="project" value="TreeGrafter"/>
</dbReference>
<comment type="caution">
    <text evidence="2">Once thought to be involved in copper homeostasis, experiments in E.coli have shown this is not the case.</text>
</comment>
<dbReference type="AlphaFoldDB" id="A0A5C1YLI5"/>
<protein>
    <recommendedName>
        <fullName evidence="2">PF03932 family protein CutC</fullName>
    </recommendedName>
</protein>
<keyword evidence="4" id="KW-1185">Reference proteome</keyword>